<dbReference type="EC" id="2.5.1.17" evidence="4 15"/>
<evidence type="ECO:0000256" key="8">
    <source>
        <dbReference type="ARBA" id="ARBA00022741"/>
    </source>
</evidence>
<dbReference type="Gene3D" id="1.20.1200.10">
    <property type="entry name" value="Cobalamin adenosyltransferase-like"/>
    <property type="match status" value="1"/>
</dbReference>
<dbReference type="GO" id="GO:0005524">
    <property type="term" value="F:ATP binding"/>
    <property type="evidence" value="ECO:0007669"/>
    <property type="project" value="UniProtKB-UniRule"/>
</dbReference>
<evidence type="ECO:0000256" key="10">
    <source>
        <dbReference type="ARBA" id="ARBA00031529"/>
    </source>
</evidence>
<dbReference type="AlphaFoldDB" id="A0A934QHF7"/>
<sequence length="187" mass="20917">MVQLTRIYTRGGDKGQTSLGTGKRVLKHDPRVAAYGTVDEANAVLGVARLHVSDEIDPLLERVQNDLFDVGADLCTPEQEDPPYPPLRVTAPQVDWLEARIDELNQQLKPLKSFILPGGSPSSAYLHMARTVARRAEREITLLMETEPVNKEALRYLNRLSDLLFVLARYANDKGDGDVLWKPGENR</sequence>
<dbReference type="GO" id="GO:0008817">
    <property type="term" value="F:corrinoid adenosyltransferase activity"/>
    <property type="evidence" value="ECO:0007669"/>
    <property type="project" value="UniProtKB-UniRule"/>
</dbReference>
<reference evidence="17" key="1">
    <citation type="submission" date="2017-08" db="EMBL/GenBank/DDBJ databases">
        <authorList>
            <person name="Imhoff J.F."/>
            <person name="Rahn T."/>
            <person name="Kuenzel S."/>
            <person name="Neulinger S.C."/>
        </authorList>
    </citation>
    <scope>NUCLEOTIDE SEQUENCE</scope>
    <source>
        <strain evidence="17">DSM 9154</strain>
    </source>
</reference>
<dbReference type="SUPFAM" id="SSF89028">
    <property type="entry name" value="Cobalamin adenosyltransferase-like"/>
    <property type="match status" value="1"/>
</dbReference>
<dbReference type="InterPro" id="IPR016030">
    <property type="entry name" value="CblAdoTrfase-like"/>
</dbReference>
<evidence type="ECO:0000256" key="2">
    <source>
        <dbReference type="ARBA" id="ARBA00005121"/>
    </source>
</evidence>
<dbReference type="InterPro" id="IPR029499">
    <property type="entry name" value="PduO-typ"/>
</dbReference>
<dbReference type="PANTHER" id="PTHR12213:SF0">
    <property type="entry name" value="CORRINOID ADENOSYLTRANSFERASE MMAB"/>
    <property type="match status" value="1"/>
</dbReference>
<evidence type="ECO:0000313" key="18">
    <source>
        <dbReference type="Proteomes" id="UP000778970"/>
    </source>
</evidence>
<dbReference type="GO" id="GO:0009236">
    <property type="term" value="P:cobalamin biosynthetic process"/>
    <property type="evidence" value="ECO:0007669"/>
    <property type="project" value="UniProtKB-UniRule"/>
</dbReference>
<evidence type="ECO:0000256" key="4">
    <source>
        <dbReference type="ARBA" id="ARBA00012454"/>
    </source>
</evidence>
<comment type="caution">
    <text evidence="17">The sequence shown here is derived from an EMBL/GenBank/DDBJ whole genome shotgun (WGS) entry which is preliminary data.</text>
</comment>
<comment type="pathway">
    <text evidence="2 15">Cofactor biosynthesis; adenosylcobalamin biosynthesis; adenosylcobalamin from cob(II)yrinate a,c-diamide: step 2/7.</text>
</comment>
<name>A0A934QHF7_9PROT</name>
<dbReference type="EMBL" id="NRRE01000020">
    <property type="protein sequence ID" value="MBK1697088.1"/>
    <property type="molecule type" value="Genomic_DNA"/>
</dbReference>
<dbReference type="InterPro" id="IPR036451">
    <property type="entry name" value="CblAdoTrfase-like_sf"/>
</dbReference>
<feature type="domain" description="Cobalamin adenosyltransferase-like" evidence="16">
    <location>
        <begin position="7"/>
        <end position="171"/>
    </location>
</feature>
<evidence type="ECO:0000256" key="5">
    <source>
        <dbReference type="ARBA" id="ARBA00020963"/>
    </source>
</evidence>
<evidence type="ECO:0000256" key="11">
    <source>
        <dbReference type="ARBA" id="ARBA00033334"/>
    </source>
</evidence>
<evidence type="ECO:0000256" key="9">
    <source>
        <dbReference type="ARBA" id="ARBA00022840"/>
    </source>
</evidence>
<keyword evidence="6" id="KW-0963">Cytoplasm</keyword>
<dbReference type="PANTHER" id="PTHR12213">
    <property type="entry name" value="CORRINOID ADENOSYLTRANSFERASE"/>
    <property type="match status" value="1"/>
</dbReference>
<reference evidence="17" key="2">
    <citation type="journal article" date="2020" name="Microorganisms">
        <title>Osmotic Adaptation and Compatible Solute Biosynthesis of Phototrophic Bacteria as Revealed from Genome Analyses.</title>
        <authorList>
            <person name="Imhoff J.F."/>
            <person name="Rahn T."/>
            <person name="Kunzel S."/>
            <person name="Keller A."/>
            <person name="Neulinger S.C."/>
        </authorList>
    </citation>
    <scope>NUCLEOTIDE SEQUENCE</scope>
    <source>
        <strain evidence="17">DSM 9154</strain>
    </source>
</reference>
<keyword evidence="18" id="KW-1185">Reference proteome</keyword>
<dbReference type="NCBIfam" id="TIGR00636">
    <property type="entry name" value="PduO_Nterm"/>
    <property type="match status" value="1"/>
</dbReference>
<proteinExistence type="inferred from homology"/>
<gene>
    <name evidence="17" type="ORF">CKO21_07490</name>
</gene>
<evidence type="ECO:0000256" key="14">
    <source>
        <dbReference type="ARBA" id="ARBA00048692"/>
    </source>
</evidence>
<comment type="subcellular location">
    <subcellularLocation>
        <location evidence="1">Cytoplasm</location>
    </subcellularLocation>
</comment>
<keyword evidence="15" id="KW-0169">Cobalamin biosynthesis</keyword>
<dbReference type="Proteomes" id="UP000778970">
    <property type="component" value="Unassembled WGS sequence"/>
</dbReference>
<evidence type="ECO:0000256" key="15">
    <source>
        <dbReference type="RuleBase" id="RU366026"/>
    </source>
</evidence>
<dbReference type="GO" id="GO:0005737">
    <property type="term" value="C:cytoplasm"/>
    <property type="evidence" value="ECO:0007669"/>
    <property type="project" value="UniProtKB-SubCell"/>
</dbReference>
<protein>
    <recommendedName>
        <fullName evidence="5 15">Corrinoid adenosyltransferase</fullName>
        <ecNumber evidence="4 15">2.5.1.17</ecNumber>
    </recommendedName>
    <alternativeName>
        <fullName evidence="10 15">Cob(II)alamin adenosyltransferase</fullName>
    </alternativeName>
    <alternativeName>
        <fullName evidence="12 15">Cob(II)yrinic acid a,c-diamide adenosyltransferase</fullName>
    </alternativeName>
    <alternativeName>
        <fullName evidence="11 15">Cobinamide/cobalamin adenosyltransferase</fullName>
    </alternativeName>
</protein>
<keyword evidence="7 15" id="KW-0808">Transferase</keyword>
<dbReference type="FunFam" id="1.20.1200.10:FF:000003">
    <property type="entry name" value="ATP:cob(I)alamin adenosyltransferase"/>
    <property type="match status" value="1"/>
</dbReference>
<comment type="catalytic activity">
    <reaction evidence="13 15">
        <text>2 cob(II)yrinate a,c diamide + reduced [electron-transfer flavoprotein] + 2 ATP = 2 adenosylcob(III)yrinate a,c-diamide + 2 triphosphate + oxidized [electron-transfer flavoprotein] + 3 H(+)</text>
        <dbReference type="Rhea" id="RHEA:11528"/>
        <dbReference type="Rhea" id="RHEA-COMP:10685"/>
        <dbReference type="Rhea" id="RHEA-COMP:10686"/>
        <dbReference type="ChEBI" id="CHEBI:15378"/>
        <dbReference type="ChEBI" id="CHEBI:18036"/>
        <dbReference type="ChEBI" id="CHEBI:30616"/>
        <dbReference type="ChEBI" id="CHEBI:57692"/>
        <dbReference type="ChEBI" id="CHEBI:58307"/>
        <dbReference type="ChEBI" id="CHEBI:58503"/>
        <dbReference type="ChEBI" id="CHEBI:58537"/>
        <dbReference type="EC" id="2.5.1.17"/>
    </reaction>
</comment>
<evidence type="ECO:0000256" key="1">
    <source>
        <dbReference type="ARBA" id="ARBA00004496"/>
    </source>
</evidence>
<dbReference type="Pfam" id="PF01923">
    <property type="entry name" value="Cob_adeno_trans"/>
    <property type="match status" value="1"/>
</dbReference>
<comment type="catalytic activity">
    <reaction evidence="14 15">
        <text>2 cob(II)alamin + reduced [electron-transfer flavoprotein] + 2 ATP = 2 adenosylcob(III)alamin + 2 triphosphate + oxidized [electron-transfer flavoprotein] + 3 H(+)</text>
        <dbReference type="Rhea" id="RHEA:28671"/>
        <dbReference type="Rhea" id="RHEA-COMP:10685"/>
        <dbReference type="Rhea" id="RHEA-COMP:10686"/>
        <dbReference type="ChEBI" id="CHEBI:15378"/>
        <dbReference type="ChEBI" id="CHEBI:16304"/>
        <dbReference type="ChEBI" id="CHEBI:18036"/>
        <dbReference type="ChEBI" id="CHEBI:18408"/>
        <dbReference type="ChEBI" id="CHEBI:30616"/>
        <dbReference type="ChEBI" id="CHEBI:57692"/>
        <dbReference type="ChEBI" id="CHEBI:58307"/>
        <dbReference type="EC" id="2.5.1.17"/>
    </reaction>
</comment>
<evidence type="ECO:0000256" key="12">
    <source>
        <dbReference type="ARBA" id="ARBA00033354"/>
    </source>
</evidence>
<keyword evidence="8 15" id="KW-0547">Nucleotide-binding</keyword>
<evidence type="ECO:0000313" key="17">
    <source>
        <dbReference type="EMBL" id="MBK1697088.1"/>
    </source>
</evidence>
<keyword evidence="9 15" id="KW-0067">ATP-binding</keyword>
<dbReference type="RefSeq" id="WP_027287495.1">
    <property type="nucleotide sequence ID" value="NZ_NRRE01000020.1"/>
</dbReference>
<organism evidence="17 18">
    <name type="scientific">Rhodovibrio salinarum</name>
    <dbReference type="NCBI Taxonomy" id="1087"/>
    <lineage>
        <taxon>Bacteria</taxon>
        <taxon>Pseudomonadati</taxon>
        <taxon>Pseudomonadota</taxon>
        <taxon>Alphaproteobacteria</taxon>
        <taxon>Rhodospirillales</taxon>
        <taxon>Rhodovibrionaceae</taxon>
        <taxon>Rhodovibrio</taxon>
    </lineage>
</organism>
<evidence type="ECO:0000256" key="7">
    <source>
        <dbReference type="ARBA" id="ARBA00022679"/>
    </source>
</evidence>
<evidence type="ECO:0000256" key="13">
    <source>
        <dbReference type="ARBA" id="ARBA00048555"/>
    </source>
</evidence>
<comment type="similarity">
    <text evidence="3 15">Belongs to the Cob(I)alamin adenosyltransferase family.</text>
</comment>
<evidence type="ECO:0000256" key="3">
    <source>
        <dbReference type="ARBA" id="ARBA00007487"/>
    </source>
</evidence>
<accession>A0A934QHF7</accession>
<evidence type="ECO:0000259" key="16">
    <source>
        <dbReference type="Pfam" id="PF01923"/>
    </source>
</evidence>
<evidence type="ECO:0000256" key="6">
    <source>
        <dbReference type="ARBA" id="ARBA00022490"/>
    </source>
</evidence>